<evidence type="ECO:0000259" key="1">
    <source>
        <dbReference type="Pfam" id="PF11823"/>
    </source>
</evidence>
<dbReference type="Proteomes" id="UP000095651">
    <property type="component" value="Unassembled WGS sequence"/>
</dbReference>
<reference evidence="3 5" key="2">
    <citation type="submission" date="2018-08" db="EMBL/GenBank/DDBJ databases">
        <title>A genome reference for cultivated species of the human gut microbiota.</title>
        <authorList>
            <person name="Zou Y."/>
            <person name="Xue W."/>
            <person name="Luo G."/>
        </authorList>
    </citation>
    <scope>NUCLEOTIDE SEQUENCE [LARGE SCALE GENOMIC DNA]</scope>
    <source>
        <strain evidence="3 5">AF19-13AC</strain>
    </source>
</reference>
<dbReference type="RefSeq" id="WP_002602677.1">
    <property type="nucleotide sequence ID" value="NZ_CABIXC010000018.1"/>
</dbReference>
<dbReference type="Pfam" id="PF11823">
    <property type="entry name" value="Se_S_carrier"/>
    <property type="match status" value="1"/>
</dbReference>
<dbReference type="AlphaFoldDB" id="A0A174KSS9"/>
<evidence type="ECO:0000313" key="2">
    <source>
        <dbReference type="EMBL" id="CUP12928.1"/>
    </source>
</evidence>
<feature type="domain" description="Putative Se/S carrier protein-like" evidence="1">
    <location>
        <begin position="8"/>
        <end position="73"/>
    </location>
</feature>
<dbReference type="OrthoDB" id="3192849at2"/>
<name>A0A174KSS9_9FIRM</name>
<accession>A0A174KSS9</accession>
<dbReference type="EMBL" id="QTJW01000009">
    <property type="protein sequence ID" value="RGD69739.1"/>
    <property type="molecule type" value="Genomic_DNA"/>
</dbReference>
<protein>
    <submittedName>
        <fullName evidence="3">DUF3343 domain-containing protein</fullName>
    </submittedName>
    <submittedName>
        <fullName evidence="2">Protein of uncharacterized function (DUF3343)</fullName>
    </submittedName>
</protein>
<gene>
    <name evidence="3" type="ORF">DWX31_14125</name>
    <name evidence="2" type="ORF">ERS852407_05066</name>
</gene>
<dbReference type="InterPro" id="IPR021778">
    <property type="entry name" value="Se/S_carrier-like"/>
</dbReference>
<proteinExistence type="predicted"/>
<sequence>MRQKENKVIVTFHTTAEAIAMEKACLNGGIPGRLIPVPRQISSGCGLAYCAAAELEEMVLKYMKQNDMHYEAVGVYLI</sequence>
<dbReference type="Proteomes" id="UP000261023">
    <property type="component" value="Unassembled WGS sequence"/>
</dbReference>
<organism evidence="2 4">
    <name type="scientific">Hungatella hathewayi</name>
    <dbReference type="NCBI Taxonomy" id="154046"/>
    <lineage>
        <taxon>Bacteria</taxon>
        <taxon>Bacillati</taxon>
        <taxon>Bacillota</taxon>
        <taxon>Clostridia</taxon>
        <taxon>Lachnospirales</taxon>
        <taxon>Lachnospiraceae</taxon>
        <taxon>Hungatella</taxon>
    </lineage>
</organism>
<evidence type="ECO:0000313" key="3">
    <source>
        <dbReference type="EMBL" id="RGD69739.1"/>
    </source>
</evidence>
<evidence type="ECO:0000313" key="5">
    <source>
        <dbReference type="Proteomes" id="UP000261023"/>
    </source>
</evidence>
<dbReference type="GeneID" id="86061010"/>
<dbReference type="EMBL" id="CYZE01000018">
    <property type="protein sequence ID" value="CUP12928.1"/>
    <property type="molecule type" value="Genomic_DNA"/>
</dbReference>
<evidence type="ECO:0000313" key="4">
    <source>
        <dbReference type="Proteomes" id="UP000095651"/>
    </source>
</evidence>
<reference evidence="2 4" key="1">
    <citation type="submission" date="2015-09" db="EMBL/GenBank/DDBJ databases">
        <authorList>
            <consortium name="Pathogen Informatics"/>
        </authorList>
    </citation>
    <scope>NUCLEOTIDE SEQUENCE [LARGE SCALE GENOMIC DNA]</scope>
    <source>
        <strain evidence="2 4">2789STDY5608850</strain>
    </source>
</reference>